<evidence type="ECO:0000256" key="6">
    <source>
        <dbReference type="ARBA" id="ARBA00022692"/>
    </source>
</evidence>
<feature type="transmembrane region" description="Helical" evidence="13">
    <location>
        <begin position="167"/>
        <end position="198"/>
    </location>
</feature>
<accession>A0A2H0N8Q2</accession>
<keyword evidence="7" id="KW-0479">Metal-binding</keyword>
<name>A0A2H0N8Q2_9BACT</name>
<comment type="similarity">
    <text evidence="3">Belongs to the peptidase M50B family.</text>
</comment>
<proteinExistence type="inferred from homology"/>
<dbReference type="InterPro" id="IPR044537">
    <property type="entry name" value="Rip2-like"/>
</dbReference>
<evidence type="ECO:0000256" key="2">
    <source>
        <dbReference type="ARBA" id="ARBA00004651"/>
    </source>
</evidence>
<dbReference type="GO" id="GO:0005886">
    <property type="term" value="C:plasma membrane"/>
    <property type="evidence" value="ECO:0007669"/>
    <property type="project" value="UniProtKB-SubCell"/>
</dbReference>
<dbReference type="AlphaFoldDB" id="A0A2H0N8Q2"/>
<evidence type="ECO:0000256" key="11">
    <source>
        <dbReference type="ARBA" id="ARBA00023049"/>
    </source>
</evidence>
<evidence type="ECO:0000256" key="7">
    <source>
        <dbReference type="ARBA" id="ARBA00022723"/>
    </source>
</evidence>
<gene>
    <name evidence="15" type="ORF">COV57_00020</name>
</gene>
<evidence type="ECO:0000256" key="9">
    <source>
        <dbReference type="ARBA" id="ARBA00022833"/>
    </source>
</evidence>
<keyword evidence="4" id="KW-1003">Cell membrane</keyword>
<evidence type="ECO:0000256" key="13">
    <source>
        <dbReference type="SAM" id="Phobius"/>
    </source>
</evidence>
<dbReference type="Pfam" id="PF02163">
    <property type="entry name" value="Peptidase_M50"/>
    <property type="match status" value="1"/>
</dbReference>
<evidence type="ECO:0000259" key="14">
    <source>
        <dbReference type="Pfam" id="PF02163"/>
    </source>
</evidence>
<dbReference type="Proteomes" id="UP000229893">
    <property type="component" value="Unassembled WGS sequence"/>
</dbReference>
<evidence type="ECO:0000256" key="4">
    <source>
        <dbReference type="ARBA" id="ARBA00022475"/>
    </source>
</evidence>
<dbReference type="GO" id="GO:0046872">
    <property type="term" value="F:metal ion binding"/>
    <property type="evidence" value="ECO:0007669"/>
    <property type="project" value="UniProtKB-KW"/>
</dbReference>
<comment type="subcellular location">
    <subcellularLocation>
        <location evidence="2">Cell membrane</location>
        <topology evidence="2">Multi-pass membrane protein</topology>
    </subcellularLocation>
</comment>
<keyword evidence="9" id="KW-0862">Zinc</keyword>
<dbReference type="CDD" id="cd06158">
    <property type="entry name" value="S2P-M50_like_1"/>
    <property type="match status" value="1"/>
</dbReference>
<comment type="cofactor">
    <cofactor evidence="1">
        <name>Zn(2+)</name>
        <dbReference type="ChEBI" id="CHEBI:29105"/>
    </cofactor>
</comment>
<feature type="transmembrane region" description="Helical" evidence="13">
    <location>
        <begin position="90"/>
        <end position="109"/>
    </location>
</feature>
<evidence type="ECO:0000256" key="12">
    <source>
        <dbReference type="ARBA" id="ARBA00023136"/>
    </source>
</evidence>
<feature type="transmembrane region" description="Helical" evidence="13">
    <location>
        <begin position="121"/>
        <end position="146"/>
    </location>
</feature>
<keyword evidence="5 15" id="KW-0645">Protease</keyword>
<feature type="transmembrane region" description="Helical" evidence="13">
    <location>
        <begin position="46"/>
        <end position="69"/>
    </location>
</feature>
<evidence type="ECO:0000256" key="1">
    <source>
        <dbReference type="ARBA" id="ARBA00001947"/>
    </source>
</evidence>
<evidence type="ECO:0000313" key="15">
    <source>
        <dbReference type="EMBL" id="PIR05259.1"/>
    </source>
</evidence>
<evidence type="ECO:0000313" key="16">
    <source>
        <dbReference type="Proteomes" id="UP000229893"/>
    </source>
</evidence>
<comment type="caution">
    <text evidence="15">The sequence shown here is derived from an EMBL/GenBank/DDBJ whole genome shotgun (WGS) entry which is preliminary data.</text>
</comment>
<sequence>MHLFFLYIVIIFSAVFHEYAHAYTAYSLGDTTAKDEGRLTLNPIVHIDIMGTILIPLLLLFTSGIFLGWAKPVPYNPYALSDHKYGSLKVAIAGPISNIFIAIVLGVFIRLAGAPLITSGLITASFIDLLSLIIYVNIILAIFNLIPIPPLDGSKIAADLWPEYGRFVSNLGFIGIFVALFIGFTFLAGIANTIFYIITGSQFF</sequence>
<keyword evidence="8" id="KW-0378">Hydrolase</keyword>
<keyword evidence="12 13" id="KW-0472">Membrane</keyword>
<keyword evidence="6 13" id="KW-0812">Transmembrane</keyword>
<evidence type="ECO:0000256" key="8">
    <source>
        <dbReference type="ARBA" id="ARBA00022801"/>
    </source>
</evidence>
<dbReference type="PANTHER" id="PTHR35864">
    <property type="entry name" value="ZINC METALLOPROTEASE MJ0611-RELATED"/>
    <property type="match status" value="1"/>
</dbReference>
<protein>
    <submittedName>
        <fullName evidence="15">Site-2 protease family protein</fullName>
    </submittedName>
</protein>
<reference evidence="15 16" key="1">
    <citation type="submission" date="2017-09" db="EMBL/GenBank/DDBJ databases">
        <title>Depth-based differentiation of microbial function through sediment-hosted aquifers and enrichment of novel symbionts in the deep terrestrial subsurface.</title>
        <authorList>
            <person name="Probst A.J."/>
            <person name="Ladd B."/>
            <person name="Jarett J.K."/>
            <person name="Geller-Mcgrath D.E."/>
            <person name="Sieber C.M."/>
            <person name="Emerson J.B."/>
            <person name="Anantharaman K."/>
            <person name="Thomas B.C."/>
            <person name="Malmstrom R."/>
            <person name="Stieglmeier M."/>
            <person name="Klingl A."/>
            <person name="Woyke T."/>
            <person name="Ryan C.M."/>
            <person name="Banfield J.F."/>
        </authorList>
    </citation>
    <scope>NUCLEOTIDE SEQUENCE [LARGE SCALE GENOMIC DNA]</scope>
    <source>
        <strain evidence="15">CG11_big_fil_rev_8_21_14_0_20_35_14</strain>
    </source>
</reference>
<dbReference type="GO" id="GO:0006508">
    <property type="term" value="P:proteolysis"/>
    <property type="evidence" value="ECO:0007669"/>
    <property type="project" value="UniProtKB-KW"/>
</dbReference>
<evidence type="ECO:0000256" key="5">
    <source>
        <dbReference type="ARBA" id="ARBA00022670"/>
    </source>
</evidence>
<evidence type="ECO:0000256" key="10">
    <source>
        <dbReference type="ARBA" id="ARBA00022989"/>
    </source>
</evidence>
<dbReference type="InterPro" id="IPR052348">
    <property type="entry name" value="Metallopeptidase_M50B"/>
</dbReference>
<dbReference type="InterPro" id="IPR008915">
    <property type="entry name" value="Peptidase_M50"/>
</dbReference>
<dbReference type="GO" id="GO:0008237">
    <property type="term" value="F:metallopeptidase activity"/>
    <property type="evidence" value="ECO:0007669"/>
    <property type="project" value="UniProtKB-KW"/>
</dbReference>
<feature type="domain" description="Peptidase M50" evidence="14">
    <location>
        <begin position="7"/>
        <end position="165"/>
    </location>
</feature>
<keyword evidence="11" id="KW-0482">Metalloprotease</keyword>
<dbReference type="PANTHER" id="PTHR35864:SF1">
    <property type="entry name" value="ZINC METALLOPROTEASE YWHC-RELATED"/>
    <property type="match status" value="1"/>
</dbReference>
<organism evidence="15 16">
    <name type="scientific">Candidatus Liptonbacteria bacterium CG11_big_fil_rev_8_21_14_0_20_35_14</name>
    <dbReference type="NCBI Taxonomy" id="1974634"/>
    <lineage>
        <taxon>Bacteria</taxon>
        <taxon>Candidatus Liptoniibacteriota</taxon>
    </lineage>
</organism>
<dbReference type="EMBL" id="PCWO01000001">
    <property type="protein sequence ID" value="PIR05259.1"/>
    <property type="molecule type" value="Genomic_DNA"/>
</dbReference>
<keyword evidence="10 13" id="KW-1133">Transmembrane helix</keyword>
<evidence type="ECO:0000256" key="3">
    <source>
        <dbReference type="ARBA" id="ARBA00007931"/>
    </source>
</evidence>